<dbReference type="InterPro" id="IPR021373">
    <property type="entry name" value="DUF2993"/>
</dbReference>
<dbReference type="RefSeq" id="WP_054465133.1">
    <property type="nucleotide sequence ID" value="NZ_CP159837.1"/>
</dbReference>
<evidence type="ECO:0000313" key="1">
    <source>
        <dbReference type="EMBL" id="XCM37528.1"/>
    </source>
</evidence>
<organism evidence="1">
    <name type="scientific">Planktothricoides raciborskii GIHE-MW2</name>
    <dbReference type="NCBI Taxonomy" id="2792601"/>
    <lineage>
        <taxon>Bacteria</taxon>
        <taxon>Bacillati</taxon>
        <taxon>Cyanobacteriota</taxon>
        <taxon>Cyanophyceae</taxon>
        <taxon>Oscillatoriophycideae</taxon>
        <taxon>Oscillatoriales</taxon>
        <taxon>Oscillatoriaceae</taxon>
        <taxon>Planktothricoides</taxon>
    </lineage>
</organism>
<name>A0AAU8JFN3_9CYAN</name>
<reference evidence="1" key="1">
    <citation type="submission" date="2024-07" db="EMBL/GenBank/DDBJ databases">
        <authorList>
            <person name="Kim Y.J."/>
            <person name="Jeong J.Y."/>
        </authorList>
    </citation>
    <scope>NUCLEOTIDE SEQUENCE</scope>
    <source>
        <strain evidence="1">GIHE-MW2</strain>
    </source>
</reference>
<dbReference type="AlphaFoldDB" id="A0AAU8JFN3"/>
<accession>A0AAU8JFN3</accession>
<gene>
    <name evidence="1" type="ORF">ABWT76_000294</name>
</gene>
<proteinExistence type="predicted"/>
<dbReference type="EMBL" id="CP159837">
    <property type="protein sequence ID" value="XCM37528.1"/>
    <property type="molecule type" value="Genomic_DNA"/>
</dbReference>
<protein>
    <submittedName>
        <fullName evidence="1">DUF2993 domain-containing protein</fullName>
    </submittedName>
</protein>
<sequence length="274" mass="30919">MQIINIIVSGLLTLVSPVGAVFDRVAEKAVLDQLYAAEELEVRVDNTPNYQLLQGKIDRLRFAGRGLYLTPEFRIDTIEFETDPLDVDLERLRAENQGSVPQFLRQPLQGAIRLVLTEADLNQALRSPAVLEQLRQGQGTFSEGTEAESLLQRYQLVNPEIDFLGENRLSLQAEIQDQRDNDRLTVRIESEVRVVEGSKINLVNPKLWLNDEEAPANISRVLAKFVNQKLDLTSFDSQGLQARVIQLNMNGEQIEIVSFLRIDNAKVAATLNQR</sequence>
<dbReference type="Pfam" id="PF11209">
    <property type="entry name" value="LmeA"/>
    <property type="match status" value="1"/>
</dbReference>